<gene>
    <name evidence="5" type="primary">recX</name>
    <name evidence="8" type="ordered locus">Srot_0937</name>
</gene>
<dbReference type="AlphaFoldDB" id="D6ZEN7"/>
<dbReference type="STRING" id="640132.Srot_0937"/>
<dbReference type="Proteomes" id="UP000002247">
    <property type="component" value="Chromosome"/>
</dbReference>
<evidence type="ECO:0000259" key="6">
    <source>
        <dbReference type="Pfam" id="PF02631"/>
    </source>
</evidence>
<dbReference type="HAMAP" id="MF_01114">
    <property type="entry name" value="RecX"/>
    <property type="match status" value="1"/>
</dbReference>
<evidence type="ECO:0000259" key="7">
    <source>
        <dbReference type="Pfam" id="PF21982"/>
    </source>
</evidence>
<dbReference type="KEGG" id="srt:Srot_0937"/>
<evidence type="ECO:0000256" key="1">
    <source>
        <dbReference type="ARBA" id="ARBA00004496"/>
    </source>
</evidence>
<feature type="domain" description="RecX first three-helical" evidence="7">
    <location>
        <begin position="21"/>
        <end position="60"/>
    </location>
</feature>
<dbReference type="Gene3D" id="1.10.10.10">
    <property type="entry name" value="Winged helix-like DNA-binding domain superfamily/Winged helix DNA-binding domain"/>
    <property type="match status" value="2"/>
</dbReference>
<comment type="similarity">
    <text evidence="2 5">Belongs to the RecX family.</text>
</comment>
<dbReference type="EMBL" id="CP001958">
    <property type="protein sequence ID" value="ADG97411.1"/>
    <property type="molecule type" value="Genomic_DNA"/>
</dbReference>
<dbReference type="GO" id="GO:0005737">
    <property type="term" value="C:cytoplasm"/>
    <property type="evidence" value="ECO:0007669"/>
    <property type="project" value="UniProtKB-SubCell"/>
</dbReference>
<evidence type="ECO:0000256" key="4">
    <source>
        <dbReference type="ARBA" id="ARBA00022490"/>
    </source>
</evidence>
<dbReference type="eggNOG" id="COG2137">
    <property type="taxonomic scope" value="Bacteria"/>
</dbReference>
<evidence type="ECO:0000313" key="8">
    <source>
        <dbReference type="EMBL" id="ADG97411.1"/>
    </source>
</evidence>
<evidence type="ECO:0000256" key="2">
    <source>
        <dbReference type="ARBA" id="ARBA00009695"/>
    </source>
</evidence>
<proteinExistence type="inferred from homology"/>
<evidence type="ECO:0000313" key="9">
    <source>
        <dbReference type="Proteomes" id="UP000002247"/>
    </source>
</evidence>
<comment type="function">
    <text evidence="5">Modulates RecA activity.</text>
</comment>
<dbReference type="Pfam" id="PF02631">
    <property type="entry name" value="RecX_HTH2"/>
    <property type="match status" value="1"/>
</dbReference>
<evidence type="ECO:0000256" key="3">
    <source>
        <dbReference type="ARBA" id="ARBA00018111"/>
    </source>
</evidence>
<evidence type="ECO:0000256" key="5">
    <source>
        <dbReference type="HAMAP-Rule" id="MF_01114"/>
    </source>
</evidence>
<dbReference type="GO" id="GO:0006282">
    <property type="term" value="P:regulation of DNA repair"/>
    <property type="evidence" value="ECO:0007669"/>
    <property type="project" value="UniProtKB-UniRule"/>
</dbReference>
<feature type="domain" description="RecX second three-helical" evidence="6">
    <location>
        <begin position="67"/>
        <end position="108"/>
    </location>
</feature>
<dbReference type="InterPro" id="IPR003783">
    <property type="entry name" value="Regulatory_RecX"/>
</dbReference>
<dbReference type="HOGENOM" id="CLU_066607_0_2_11"/>
<protein>
    <recommendedName>
        <fullName evidence="3 5">Regulatory protein RecX</fullName>
    </recommendedName>
</protein>
<reference evidence="8 9" key="1">
    <citation type="journal article" date="2010" name="Stand. Genomic Sci.">
        <title>Complete genome sequence of Segniliparus rotundus type strain (CDC 1076).</title>
        <authorList>
            <person name="Sikorski J."/>
            <person name="Lapidus A."/>
            <person name="Copeland A."/>
            <person name="Misra M."/>
            <person name="Glavina Del Rio T."/>
            <person name="Nolan M."/>
            <person name="Lucas S."/>
            <person name="Chen F."/>
            <person name="Tice H."/>
            <person name="Cheng J.F."/>
            <person name="Jando M."/>
            <person name="Schneider S."/>
            <person name="Bruce D."/>
            <person name="Goodwin L."/>
            <person name="Pitluck S."/>
            <person name="Liolios K."/>
            <person name="Mikhailova N."/>
            <person name="Pati A."/>
            <person name="Ivanova N."/>
            <person name="Mavromatis K."/>
            <person name="Chen A."/>
            <person name="Palaniappan K."/>
            <person name="Chertkov O."/>
            <person name="Land M."/>
            <person name="Hauser L."/>
            <person name="Chang Y.J."/>
            <person name="Jeffries C.D."/>
            <person name="Brettin T."/>
            <person name="Detter J.C."/>
            <person name="Han C."/>
            <person name="Rohde M."/>
            <person name="Goker M."/>
            <person name="Bristow J."/>
            <person name="Eisen J.A."/>
            <person name="Markowitz V."/>
            <person name="Hugenholtz P."/>
            <person name="Kyrpides N.C."/>
            <person name="Klenk H.P."/>
        </authorList>
    </citation>
    <scope>NUCLEOTIDE SEQUENCE [LARGE SCALE GENOMIC DNA]</scope>
    <source>
        <strain evidence="9">ATCC BAA-972 / CDC 1076 / CIP 108378 / DSM 44985 / JCM 13578</strain>
    </source>
</reference>
<comment type="subcellular location">
    <subcellularLocation>
        <location evidence="1 5">Cytoplasm</location>
    </subcellularLocation>
</comment>
<dbReference type="PANTHER" id="PTHR33602">
    <property type="entry name" value="REGULATORY PROTEIN RECX FAMILY PROTEIN"/>
    <property type="match status" value="1"/>
</dbReference>
<sequence>MTSDLIREAVPDGGARRSQQARDVCLRQLTVRARSRAELDRKLVEKGFEQEVRAEVLDRLAEVGLINDRQFAENFVKSKHEGNGKTGVALAHAMRQRGLAETDVEAALEQITPEQQEAKARELVQKKLRGAVDPRDQRLVVRLVGMLARRGYGSGLALRVVRSELQVFAAE</sequence>
<accession>D6ZEN7</accession>
<dbReference type="InterPro" id="IPR053924">
    <property type="entry name" value="RecX_HTH_2nd"/>
</dbReference>
<keyword evidence="9" id="KW-1185">Reference proteome</keyword>
<dbReference type="PANTHER" id="PTHR33602:SF1">
    <property type="entry name" value="REGULATORY PROTEIN RECX FAMILY PROTEIN"/>
    <property type="match status" value="1"/>
</dbReference>
<keyword evidence="4 5" id="KW-0963">Cytoplasm</keyword>
<organism evidence="8 9">
    <name type="scientific">Segniliparus rotundus (strain ATCC BAA-972 / CDC 1076 / CIP 108378 / DSM 44985 / JCM 13578)</name>
    <dbReference type="NCBI Taxonomy" id="640132"/>
    <lineage>
        <taxon>Bacteria</taxon>
        <taxon>Bacillati</taxon>
        <taxon>Actinomycetota</taxon>
        <taxon>Actinomycetes</taxon>
        <taxon>Mycobacteriales</taxon>
        <taxon>Segniliparaceae</taxon>
        <taxon>Segniliparus</taxon>
    </lineage>
</organism>
<dbReference type="Pfam" id="PF21982">
    <property type="entry name" value="RecX_HTH1"/>
    <property type="match status" value="1"/>
</dbReference>
<dbReference type="InterPro" id="IPR036388">
    <property type="entry name" value="WH-like_DNA-bd_sf"/>
</dbReference>
<dbReference type="InterPro" id="IPR053926">
    <property type="entry name" value="RecX_HTH_1st"/>
</dbReference>
<name>D6ZEN7_SEGRD</name>